<reference evidence="4" key="2">
    <citation type="submission" date="2025-09" db="UniProtKB">
        <authorList>
            <consortium name="Ensembl"/>
        </authorList>
    </citation>
    <scope>IDENTIFICATION</scope>
</reference>
<evidence type="ECO:0000256" key="3">
    <source>
        <dbReference type="SAM" id="MobiDB-lite"/>
    </source>
</evidence>
<evidence type="ECO:0000313" key="4">
    <source>
        <dbReference type="Ensembl" id="ENSCCRP00010013289.1"/>
    </source>
</evidence>
<evidence type="ECO:0000256" key="1">
    <source>
        <dbReference type="ARBA" id="ARBA00022614"/>
    </source>
</evidence>
<reference evidence="4" key="1">
    <citation type="submission" date="2025-08" db="UniProtKB">
        <authorList>
            <consortium name="Ensembl"/>
        </authorList>
    </citation>
    <scope>IDENTIFICATION</scope>
</reference>
<accession>A0A8C1GW77</accession>
<keyword evidence="1" id="KW-0433">Leucine-rich repeat</keyword>
<dbReference type="SUPFAM" id="SSF52047">
    <property type="entry name" value="RNI-like"/>
    <property type="match status" value="1"/>
</dbReference>
<dbReference type="Gene3D" id="3.80.10.10">
    <property type="entry name" value="Ribonuclease Inhibitor"/>
    <property type="match status" value="1"/>
</dbReference>
<name>A0A8C1GW77_CYPCA</name>
<keyword evidence="2" id="KW-0677">Repeat</keyword>
<feature type="compositionally biased region" description="Basic and acidic residues" evidence="3">
    <location>
        <begin position="8"/>
        <end position="19"/>
    </location>
</feature>
<dbReference type="AlphaFoldDB" id="A0A8C1GW77"/>
<dbReference type="PROSITE" id="PS51450">
    <property type="entry name" value="LRR"/>
    <property type="match status" value="1"/>
</dbReference>
<dbReference type="InterPro" id="IPR051261">
    <property type="entry name" value="NLR"/>
</dbReference>
<dbReference type="InterPro" id="IPR032675">
    <property type="entry name" value="LRR_dom_sf"/>
</dbReference>
<dbReference type="Pfam" id="PF13516">
    <property type="entry name" value="LRR_6"/>
    <property type="match status" value="2"/>
</dbReference>
<sequence>MKSISKMSADKERCKEDVQYQRAPCPEPSCVSMKSENSIYQPPKFSNEAVTSDTRMRQTAASPASSCVSMKSNDSIVQPPNLCNGTVTSNPVLSICNLTDQSCKGLASALQSSNSSLRELDLSNNDLQNSGVKFLCAGLKSSDCTLKILRLSGCMVTEEGCCYLASVLRANPSHLRELDLSYNHPGDSGMKLLSDILEDPHYKLEKLKYVGPYGKVFLFIWSSKCKQVKLCRSCNLMFTGKRTQRGEG</sequence>
<dbReference type="FunFam" id="3.80.10.10:FF:000474">
    <property type="entry name" value="Si:ch211-214c20.1"/>
    <property type="match status" value="1"/>
</dbReference>
<dbReference type="Ensembl" id="ENSCCRT00010014472.1">
    <property type="protein sequence ID" value="ENSCCRP00010013289.1"/>
    <property type="gene ID" value="ENSCCRG00010005695.1"/>
</dbReference>
<proteinExistence type="predicted"/>
<dbReference type="Proteomes" id="UP000694427">
    <property type="component" value="Unplaced"/>
</dbReference>
<dbReference type="SMART" id="SM00368">
    <property type="entry name" value="LRR_RI"/>
    <property type="match status" value="3"/>
</dbReference>
<evidence type="ECO:0000256" key="2">
    <source>
        <dbReference type="ARBA" id="ARBA00022737"/>
    </source>
</evidence>
<evidence type="ECO:0000313" key="5">
    <source>
        <dbReference type="Proteomes" id="UP000694427"/>
    </source>
</evidence>
<keyword evidence="5" id="KW-1185">Reference proteome</keyword>
<feature type="region of interest" description="Disordered" evidence="3">
    <location>
        <begin position="1"/>
        <end position="28"/>
    </location>
</feature>
<protein>
    <submittedName>
        <fullName evidence="4">Uncharacterized protein</fullName>
    </submittedName>
</protein>
<dbReference type="PANTHER" id="PTHR24106">
    <property type="entry name" value="NACHT, LRR AND CARD DOMAINS-CONTAINING"/>
    <property type="match status" value="1"/>
</dbReference>
<organism evidence="4 5">
    <name type="scientific">Cyprinus carpio</name>
    <name type="common">Common carp</name>
    <dbReference type="NCBI Taxonomy" id="7962"/>
    <lineage>
        <taxon>Eukaryota</taxon>
        <taxon>Metazoa</taxon>
        <taxon>Chordata</taxon>
        <taxon>Craniata</taxon>
        <taxon>Vertebrata</taxon>
        <taxon>Euteleostomi</taxon>
        <taxon>Actinopterygii</taxon>
        <taxon>Neopterygii</taxon>
        <taxon>Teleostei</taxon>
        <taxon>Ostariophysi</taxon>
        <taxon>Cypriniformes</taxon>
        <taxon>Cyprinidae</taxon>
        <taxon>Cyprininae</taxon>
        <taxon>Cyprinus</taxon>
    </lineage>
</organism>
<dbReference type="InterPro" id="IPR001611">
    <property type="entry name" value="Leu-rich_rpt"/>
</dbReference>